<name>A0AAD6IJC2_PENCN</name>
<sequence length="128" mass="14591">MSSISKPQSLTARVETKERNLNLRDKYSQFISEFRSHYIVYVDESDCDKRIGFRRTGWSTPLGMTLVIVVPKKTKIVPAAKHQPCNHALCNHISSYNRIITNSSTLPLSRRHIAIIIPSLLSGKKKVR</sequence>
<reference evidence="1" key="1">
    <citation type="journal article" date="2023" name="IMA Fungus">
        <title>Comparative genomic study of the Penicillium genus elucidates a diverse pangenome and 15 lateral gene transfer events.</title>
        <authorList>
            <person name="Petersen C."/>
            <person name="Sorensen T."/>
            <person name="Nielsen M.R."/>
            <person name="Sondergaard T.E."/>
            <person name="Sorensen J.L."/>
            <person name="Fitzpatrick D.A."/>
            <person name="Frisvad J.C."/>
            <person name="Nielsen K.L."/>
        </authorList>
    </citation>
    <scope>NUCLEOTIDE SEQUENCE</scope>
    <source>
        <strain evidence="1">IBT 15450</strain>
    </source>
</reference>
<evidence type="ECO:0000313" key="2">
    <source>
        <dbReference type="Proteomes" id="UP001219568"/>
    </source>
</evidence>
<protein>
    <recommendedName>
        <fullName evidence="3">Transposase</fullName>
    </recommendedName>
</protein>
<organism evidence="1 2">
    <name type="scientific">Penicillium canescens</name>
    <dbReference type="NCBI Taxonomy" id="5083"/>
    <lineage>
        <taxon>Eukaryota</taxon>
        <taxon>Fungi</taxon>
        <taxon>Dikarya</taxon>
        <taxon>Ascomycota</taxon>
        <taxon>Pezizomycotina</taxon>
        <taxon>Eurotiomycetes</taxon>
        <taxon>Eurotiomycetidae</taxon>
        <taxon>Eurotiales</taxon>
        <taxon>Aspergillaceae</taxon>
        <taxon>Penicillium</taxon>
    </lineage>
</organism>
<proteinExistence type="predicted"/>
<evidence type="ECO:0000313" key="1">
    <source>
        <dbReference type="EMBL" id="KAJ6050960.1"/>
    </source>
</evidence>
<evidence type="ECO:0008006" key="3">
    <source>
        <dbReference type="Google" id="ProtNLM"/>
    </source>
</evidence>
<dbReference type="AlphaFoldDB" id="A0AAD6IJC2"/>
<comment type="caution">
    <text evidence="1">The sequence shown here is derived from an EMBL/GenBank/DDBJ whole genome shotgun (WGS) entry which is preliminary data.</text>
</comment>
<dbReference type="EMBL" id="JAQJZL010000002">
    <property type="protein sequence ID" value="KAJ6050960.1"/>
    <property type="molecule type" value="Genomic_DNA"/>
</dbReference>
<reference evidence="1" key="2">
    <citation type="submission" date="2023-01" db="EMBL/GenBank/DDBJ databases">
        <authorList>
            <person name="Petersen C."/>
        </authorList>
    </citation>
    <scope>NUCLEOTIDE SEQUENCE</scope>
    <source>
        <strain evidence="1">IBT 15450</strain>
    </source>
</reference>
<keyword evidence="2" id="KW-1185">Reference proteome</keyword>
<accession>A0AAD6IJC2</accession>
<dbReference type="Proteomes" id="UP001219568">
    <property type="component" value="Unassembled WGS sequence"/>
</dbReference>
<gene>
    <name evidence="1" type="ORF">N7460_001494</name>
</gene>